<organism evidence="1 2">
    <name type="scientific">Stylonychia lemnae</name>
    <name type="common">Ciliate</name>
    <dbReference type="NCBI Taxonomy" id="5949"/>
    <lineage>
        <taxon>Eukaryota</taxon>
        <taxon>Sar</taxon>
        <taxon>Alveolata</taxon>
        <taxon>Ciliophora</taxon>
        <taxon>Intramacronucleata</taxon>
        <taxon>Spirotrichea</taxon>
        <taxon>Stichotrichia</taxon>
        <taxon>Sporadotrichida</taxon>
        <taxon>Oxytrichidae</taxon>
        <taxon>Stylonychinae</taxon>
        <taxon>Stylonychia</taxon>
    </lineage>
</organism>
<dbReference type="AlphaFoldDB" id="A0A078ARL0"/>
<protein>
    <submittedName>
        <fullName evidence="1">Uncharacterized protein</fullName>
    </submittedName>
</protein>
<name>A0A078ARL0_STYLE</name>
<evidence type="ECO:0000313" key="1">
    <source>
        <dbReference type="EMBL" id="CDW83847.1"/>
    </source>
</evidence>
<gene>
    <name evidence="1" type="primary">Contig13397.g14299</name>
    <name evidence="1" type="ORF">STYLEM_12898</name>
</gene>
<reference evidence="1 2" key="1">
    <citation type="submission" date="2014-06" db="EMBL/GenBank/DDBJ databases">
        <authorList>
            <person name="Swart Estienne"/>
        </authorList>
    </citation>
    <scope>NUCLEOTIDE SEQUENCE [LARGE SCALE GENOMIC DNA]</scope>
    <source>
        <strain evidence="1 2">130c</strain>
    </source>
</reference>
<dbReference type="EMBL" id="CCKQ01012235">
    <property type="protein sequence ID" value="CDW83847.1"/>
    <property type="molecule type" value="Genomic_DNA"/>
</dbReference>
<keyword evidence="2" id="KW-1185">Reference proteome</keyword>
<proteinExistence type="predicted"/>
<accession>A0A078ARL0</accession>
<dbReference type="InParanoid" id="A0A078ARL0"/>
<sequence length="356" mass="40700">MNPNNTSITNQDQSMDQFRLVQDIKQSKTQKSNGTNMNEHASSFTKEVQFLNSHANETLGKYHSQIRMSLNDNQQVQYKQESYNNSIQQLNNPKINLRKSFFMVPQNDQQGKLDINNLKNAIQSQRDINQTEIIAQNKNSVFLSPDQYQSYNKNHKISRNKRFFNSFIGKKQNTTAKISTNSSQIIQKQEGNLQQVSQSPKKYDSIELQYQAKYSRCINERYGLSQKPKDNTFAPASIEQMMDLRKAKNSLLSQINGSYFNQSGVSTNITRDQNQSYQNNNSRNRSLVYDSPITKVSLNYRSIQDFDENGVLAAGSKAINSGSQILNRKLRKSKANGAGVQSFLDKIMEVNKNSLI</sequence>
<evidence type="ECO:0000313" key="2">
    <source>
        <dbReference type="Proteomes" id="UP000039865"/>
    </source>
</evidence>
<dbReference type="Proteomes" id="UP000039865">
    <property type="component" value="Unassembled WGS sequence"/>
</dbReference>